<accession>A0ABS9KZH8</accession>
<evidence type="ECO:0000256" key="1">
    <source>
        <dbReference type="SAM" id="SignalP"/>
    </source>
</evidence>
<protein>
    <recommendedName>
        <fullName evidence="4">DUF3826 domain-containing protein</fullName>
    </recommendedName>
</protein>
<gene>
    <name evidence="2" type="ORF">LZZ85_26010</name>
</gene>
<proteinExistence type="predicted"/>
<organism evidence="2 3">
    <name type="scientific">Terrimonas ginsenosidimutans</name>
    <dbReference type="NCBI Taxonomy" id="2908004"/>
    <lineage>
        <taxon>Bacteria</taxon>
        <taxon>Pseudomonadati</taxon>
        <taxon>Bacteroidota</taxon>
        <taxon>Chitinophagia</taxon>
        <taxon>Chitinophagales</taxon>
        <taxon>Chitinophagaceae</taxon>
        <taxon>Terrimonas</taxon>
    </lineage>
</organism>
<evidence type="ECO:0000313" key="2">
    <source>
        <dbReference type="EMBL" id="MCG2617782.1"/>
    </source>
</evidence>
<comment type="caution">
    <text evidence="2">The sequence shown here is derived from an EMBL/GenBank/DDBJ whole genome shotgun (WGS) entry which is preliminary data.</text>
</comment>
<feature type="chain" id="PRO_5047214078" description="DUF3826 domain-containing protein" evidence="1">
    <location>
        <begin position="32"/>
        <end position="278"/>
    </location>
</feature>
<name>A0ABS9KZH8_9BACT</name>
<evidence type="ECO:0000313" key="3">
    <source>
        <dbReference type="Proteomes" id="UP001165367"/>
    </source>
</evidence>
<dbReference type="Proteomes" id="UP001165367">
    <property type="component" value="Unassembled WGS sequence"/>
</dbReference>
<dbReference type="RefSeq" id="WP_237876609.1">
    <property type="nucleotide sequence ID" value="NZ_JAKLTR010000025.1"/>
</dbReference>
<reference evidence="2" key="1">
    <citation type="submission" date="2022-01" db="EMBL/GenBank/DDBJ databases">
        <authorList>
            <person name="Jo J.-H."/>
            <person name="Im W.-T."/>
        </authorList>
    </citation>
    <scope>NUCLEOTIDE SEQUENCE</scope>
    <source>
        <strain evidence="2">NA20</strain>
    </source>
</reference>
<keyword evidence="1" id="KW-0732">Signal</keyword>
<evidence type="ECO:0008006" key="4">
    <source>
        <dbReference type="Google" id="ProtNLM"/>
    </source>
</evidence>
<keyword evidence="3" id="KW-1185">Reference proteome</keyword>
<sequence>MKRKFLYLPVFVLAFLSASLVLFSSHTTKSAADDLWQSLGLSQQSGTEGIKNSFLNGYLQYYGARNAKNIAIGDRKAVATDLLAYTKQYISGAAFKKQYEEMRKRAEPMKPVAAKQRTIEEIQKEEIGKIEKSIKDLEKSIKETTPDVAKSLKPVLDMQKQTLKEYQNPKNEMFKIMLDGEKYQAEDNQRRYEEDLVKWQKNYPENVNLFIAEKLKKMLEATKGIDYNAALIEKYNKKRFVNAAYESKNREWKQGFRAGKDVTETARAFATQWLGELK</sequence>
<feature type="signal peptide" evidence="1">
    <location>
        <begin position="1"/>
        <end position="31"/>
    </location>
</feature>
<dbReference type="EMBL" id="JAKLTR010000025">
    <property type="protein sequence ID" value="MCG2617782.1"/>
    <property type="molecule type" value="Genomic_DNA"/>
</dbReference>